<organism evidence="2 3">
    <name type="scientific">Phnomibacter ginsenosidimutans</name>
    <dbReference type="NCBI Taxonomy" id="2676868"/>
    <lineage>
        <taxon>Bacteria</taxon>
        <taxon>Pseudomonadati</taxon>
        <taxon>Bacteroidota</taxon>
        <taxon>Chitinophagia</taxon>
        <taxon>Chitinophagales</taxon>
        <taxon>Chitinophagaceae</taxon>
        <taxon>Phnomibacter</taxon>
    </lineage>
</organism>
<dbReference type="InterPro" id="IPR029058">
    <property type="entry name" value="AB_hydrolase_fold"/>
</dbReference>
<proteinExistence type="predicted"/>
<reference evidence="2 3" key="1">
    <citation type="submission" date="2019-11" db="EMBL/GenBank/DDBJ databases">
        <authorList>
            <person name="Im W.T."/>
        </authorList>
    </citation>
    <scope>NUCLEOTIDE SEQUENCE [LARGE SCALE GENOMIC DNA]</scope>
    <source>
        <strain evidence="2 3">SB-02</strain>
    </source>
</reference>
<keyword evidence="2" id="KW-0378">Hydrolase</keyword>
<dbReference type="SUPFAM" id="SSF53474">
    <property type="entry name" value="alpha/beta-Hydrolases"/>
    <property type="match status" value="1"/>
</dbReference>
<dbReference type="AlphaFoldDB" id="A0A6I6G9M5"/>
<dbReference type="Proteomes" id="UP000426027">
    <property type="component" value="Chromosome"/>
</dbReference>
<name>A0A6I6G9M5_9BACT</name>
<evidence type="ECO:0000259" key="1">
    <source>
        <dbReference type="Pfam" id="PF00561"/>
    </source>
</evidence>
<dbReference type="PANTHER" id="PTHR43798">
    <property type="entry name" value="MONOACYLGLYCEROL LIPASE"/>
    <property type="match status" value="1"/>
</dbReference>
<evidence type="ECO:0000313" key="2">
    <source>
        <dbReference type="EMBL" id="QGW26740.1"/>
    </source>
</evidence>
<dbReference type="KEGG" id="fls:GLV81_00225"/>
<dbReference type="PANTHER" id="PTHR43798:SF33">
    <property type="entry name" value="HYDROLASE, PUTATIVE (AFU_ORTHOLOGUE AFUA_2G14860)-RELATED"/>
    <property type="match status" value="1"/>
</dbReference>
<accession>A0A6I6G9M5</accession>
<dbReference type="Gene3D" id="3.40.50.1820">
    <property type="entry name" value="alpha/beta hydrolase"/>
    <property type="match status" value="1"/>
</dbReference>
<gene>
    <name evidence="2" type="ORF">GLV81_00225</name>
</gene>
<dbReference type="EMBL" id="CP046566">
    <property type="protein sequence ID" value="QGW26740.1"/>
    <property type="molecule type" value="Genomic_DNA"/>
</dbReference>
<keyword evidence="3" id="KW-1185">Reference proteome</keyword>
<evidence type="ECO:0000313" key="3">
    <source>
        <dbReference type="Proteomes" id="UP000426027"/>
    </source>
</evidence>
<dbReference type="GO" id="GO:0016787">
    <property type="term" value="F:hydrolase activity"/>
    <property type="evidence" value="ECO:0007669"/>
    <property type="project" value="UniProtKB-KW"/>
</dbReference>
<sequence>MQQFRPQLKRTLRRLGRTLLALYLLAIIGGLIADQYVQFRQSDAETQQFFAARQQPIHIGYYNTQQRQMRYIYTEDDASKPVILFIHGAPSSSSYFRDYLSDTNLRKAANLFAVDRPGYGYSGFGEPEPSIAKQAAMIAPILQQLHKQSRPVLLVAASYGTSIAARMAMDYPQLVDGLVLLAPSLAPGEEKTYDVSYVLESPFFSWAQPRMIHSANVEKLSHRQELEAMLPYWKNITVPVTYFQGADDALIYTSNAAFAKQQLTNASELNVHMLPRLGHLIAFKARPIIVPAIVNMLPKAAQYFAQRKQEAVQPQLTAVLADAASANRQ</sequence>
<feature type="domain" description="AB hydrolase-1" evidence="1">
    <location>
        <begin position="81"/>
        <end position="187"/>
    </location>
</feature>
<dbReference type="InterPro" id="IPR000073">
    <property type="entry name" value="AB_hydrolase_1"/>
</dbReference>
<dbReference type="Pfam" id="PF00561">
    <property type="entry name" value="Abhydrolase_1"/>
    <property type="match status" value="1"/>
</dbReference>
<dbReference type="InterPro" id="IPR050266">
    <property type="entry name" value="AB_hydrolase_sf"/>
</dbReference>
<dbReference type="RefSeq" id="WP_157475866.1">
    <property type="nucleotide sequence ID" value="NZ_CP046566.1"/>
</dbReference>
<dbReference type="GO" id="GO:0016020">
    <property type="term" value="C:membrane"/>
    <property type="evidence" value="ECO:0007669"/>
    <property type="project" value="TreeGrafter"/>
</dbReference>
<protein>
    <submittedName>
        <fullName evidence="2">Alpha/beta fold hydrolase</fullName>
    </submittedName>
</protein>